<keyword evidence="2" id="KW-1185">Reference proteome</keyword>
<proteinExistence type="predicted"/>
<dbReference type="Proteomes" id="UP000315995">
    <property type="component" value="Chromosome"/>
</dbReference>
<evidence type="ECO:0008006" key="3">
    <source>
        <dbReference type="Google" id="ProtNLM"/>
    </source>
</evidence>
<dbReference type="EMBL" id="CP041186">
    <property type="protein sequence ID" value="QDG52253.1"/>
    <property type="molecule type" value="Genomic_DNA"/>
</dbReference>
<dbReference type="InterPro" id="IPR008969">
    <property type="entry name" value="CarboxyPept-like_regulatory"/>
</dbReference>
<dbReference type="RefSeq" id="WP_141198725.1">
    <property type="nucleotide sequence ID" value="NZ_CP041186.1"/>
</dbReference>
<accession>A0A4Y6PVI7</accession>
<reference evidence="1 2" key="1">
    <citation type="submission" date="2019-06" db="EMBL/GenBank/DDBJ databases">
        <title>Persicimonas caeni gen. nov., sp. nov., a predatory bacterium isolated from solar saltern.</title>
        <authorList>
            <person name="Wang S."/>
        </authorList>
    </citation>
    <scope>NUCLEOTIDE SEQUENCE [LARGE SCALE GENOMIC DNA]</scope>
    <source>
        <strain evidence="1 2">YN101</strain>
    </source>
</reference>
<dbReference type="AlphaFoldDB" id="A0A4Y6PVI7"/>
<evidence type="ECO:0000313" key="1">
    <source>
        <dbReference type="EMBL" id="QDG52253.1"/>
    </source>
</evidence>
<evidence type="ECO:0000313" key="2">
    <source>
        <dbReference type="Proteomes" id="UP000315995"/>
    </source>
</evidence>
<organism evidence="1 2">
    <name type="scientific">Persicimonas caeni</name>
    <dbReference type="NCBI Taxonomy" id="2292766"/>
    <lineage>
        <taxon>Bacteria</taxon>
        <taxon>Deltaproteobacteria</taxon>
        <taxon>Bradymonadales</taxon>
        <taxon>Bradymonadaceae</taxon>
        <taxon>Persicimonas</taxon>
    </lineage>
</organism>
<protein>
    <recommendedName>
        <fullName evidence="3">Carboxypeptidase regulatory-like domain-containing protein</fullName>
    </recommendedName>
</protein>
<dbReference type="SUPFAM" id="SSF49464">
    <property type="entry name" value="Carboxypeptidase regulatory domain-like"/>
    <property type="match status" value="1"/>
</dbReference>
<dbReference type="Gene3D" id="2.60.40.1120">
    <property type="entry name" value="Carboxypeptidase-like, regulatory domain"/>
    <property type="match status" value="1"/>
</dbReference>
<gene>
    <name evidence="1" type="ORF">FIV42_16355</name>
</gene>
<accession>A0A5B8Y6C0</accession>
<sequence>MSGQGRISRSTTLVSQALISGRVVDAIDAGAPRSEVDVRLVDRDSGESYPLDVNVRSDGVFAFFGDPVSAFEDIGRAYRLRLEASADGYLDGAVDLSDFSIPSDQPAQADFASSFDAVADATYRRFSDTLPIEGQLIELEREPVRLSLLVLDAADNSALAGASVTLDGVTQQTDAGGEVVFDPLPSQKTVTIDVSATGYDDARIEHLIDYEAAENRRRIALRQE</sequence>
<name>A0A4Y6PVI7_PERCE</name>